<sequence>MNANNLYDIECFIQNIHKFKNTKFKLLVTPSQKQDPIQQSSYSKDRGQSQQGKRQKNNFNLSLQANSATDYQTRTHSRSQSFIRYLPDNVKFFEDFEFFVKTVQHEKPNTFFLIWFFDSQENLRDYNFNANHFLFSMYPQIEHFCGLYPSFRFRPFGRTDDTFCISFFKGDQLLFERDLDQLTIIPQNVIDLIEESIQNPVPVVLKSKPTTPKSKIIKNRSNSTFSQNQAASLQNQELIFEIIEVISQYFIRNKFSDSDFKEIIKNIRIGHRGIINSYQEFKVTNDETQLLEALKSVLSHSESNLEVSFDKDDSKNFVPNKAQSIKENMFTHTIIENQDSQKLDFSVPNPLIETNWANQNNNNYSINTNYQQNQQNYQQQQSQEINQFNLMNNQIYKIKQVLKIDNMKNQLNYEEQAFFVLGILKQDKQFANIIQNIDSKLFFYQYENIRQIKRITQEYAQKIYKNIWSNQVVSIIQSNKNDIFSFVSGALCNLISRGNLQNFQKIINENLYALQQNQNNQGNNIFIQNPQNFPQTHIYNNVNDSPITNSVLNSQQNCNNNEQIFEFPSVANNMDQVPLQQISPTDTLSNSNTCSPENKILNDQDNQISLFSKKKDGDIDSQRQKRKESNFSLRKYQQNPVYSYLARQKKKVSINSSQKSKLTLNSANNNNKSESLQNQERSQKTKMLIQVLDQQITDYINQFNQNLDQEQFDQQYYDVYQQLKNYLNQQQQNILAEIYQTRLPPLISFMENAKQCDEFTYENQEDLKKLIDVYTHFTDLEEYEIPSTEVSPRLKNKISKYKTFKKVLKYLYEIEHFISLQQFHFFHYLYIKENIQSLAAFEVYMVNKDLTDFVENMSQIMKSHFFKKEVEDIEQFDQLMEQQFGILFTFKNELNDYQLEALEKTIKLKDNTLLDLYRKYKNNYNREQFLKNLQKYANQRISEFEQFELNQGQTSDEDEEQAENDDEKIETQKNTLVYFHTHKIIKNVGKIQLLLNLIDKKDPRIQGIFETCELTKDRGDFVESLVILYQFEFKKQLKITVESLNLQNNPRYSEPYQRHMEKLIQDSHKILFGAFEFYLENLDLDEFQDSVQKVLEYVSN</sequence>
<proteinExistence type="predicted"/>
<organism evidence="2 3">
    <name type="scientific">Pseudocohnilembus persalinus</name>
    <name type="common">Ciliate</name>
    <dbReference type="NCBI Taxonomy" id="266149"/>
    <lineage>
        <taxon>Eukaryota</taxon>
        <taxon>Sar</taxon>
        <taxon>Alveolata</taxon>
        <taxon>Ciliophora</taxon>
        <taxon>Intramacronucleata</taxon>
        <taxon>Oligohymenophorea</taxon>
        <taxon>Scuticociliatia</taxon>
        <taxon>Philasterida</taxon>
        <taxon>Pseudocohnilembidae</taxon>
        <taxon>Pseudocohnilembus</taxon>
    </lineage>
</organism>
<feature type="region of interest" description="Disordered" evidence="1">
    <location>
        <begin position="652"/>
        <end position="681"/>
    </location>
</feature>
<dbReference type="EMBL" id="LDAU01000159">
    <property type="protein sequence ID" value="KRX02008.1"/>
    <property type="molecule type" value="Genomic_DNA"/>
</dbReference>
<keyword evidence="3" id="KW-1185">Reference proteome</keyword>
<feature type="region of interest" description="Disordered" evidence="1">
    <location>
        <begin position="583"/>
        <end position="633"/>
    </location>
</feature>
<reference evidence="2 3" key="1">
    <citation type="journal article" date="2015" name="Sci. Rep.">
        <title>Genome of the facultative scuticociliatosis pathogen Pseudocohnilembus persalinus provides insight into its virulence through horizontal gene transfer.</title>
        <authorList>
            <person name="Xiong J."/>
            <person name="Wang G."/>
            <person name="Cheng J."/>
            <person name="Tian M."/>
            <person name="Pan X."/>
            <person name="Warren A."/>
            <person name="Jiang C."/>
            <person name="Yuan D."/>
            <person name="Miao W."/>
        </authorList>
    </citation>
    <scope>NUCLEOTIDE SEQUENCE [LARGE SCALE GENOMIC DNA]</scope>
    <source>
        <strain evidence="2">36N120E</strain>
    </source>
</reference>
<comment type="caution">
    <text evidence="2">The sequence shown here is derived from an EMBL/GenBank/DDBJ whole genome shotgun (WGS) entry which is preliminary data.</text>
</comment>
<dbReference type="AlphaFoldDB" id="A0A0V0QIT8"/>
<dbReference type="Proteomes" id="UP000054937">
    <property type="component" value="Unassembled WGS sequence"/>
</dbReference>
<feature type="compositionally biased region" description="Polar residues" evidence="1">
    <location>
        <begin position="653"/>
        <end position="680"/>
    </location>
</feature>
<name>A0A0V0QIT8_PSEPJ</name>
<evidence type="ECO:0000256" key="1">
    <source>
        <dbReference type="SAM" id="MobiDB-lite"/>
    </source>
</evidence>
<dbReference type="InParanoid" id="A0A0V0QIT8"/>
<feature type="compositionally biased region" description="Polar residues" evidence="1">
    <location>
        <begin position="583"/>
        <end position="610"/>
    </location>
</feature>
<feature type="compositionally biased region" description="Basic and acidic residues" evidence="1">
    <location>
        <begin position="613"/>
        <end position="629"/>
    </location>
</feature>
<evidence type="ECO:0000313" key="2">
    <source>
        <dbReference type="EMBL" id="KRX02008.1"/>
    </source>
</evidence>
<accession>A0A0V0QIT8</accession>
<protein>
    <submittedName>
        <fullName evidence="2">Uncharacterized protein</fullName>
    </submittedName>
</protein>
<gene>
    <name evidence="2" type="ORF">PPERSA_07653</name>
</gene>
<evidence type="ECO:0000313" key="3">
    <source>
        <dbReference type="Proteomes" id="UP000054937"/>
    </source>
</evidence>
<dbReference type="OrthoDB" id="326602at2759"/>
<feature type="region of interest" description="Disordered" evidence="1">
    <location>
        <begin position="35"/>
        <end position="59"/>
    </location>
</feature>